<dbReference type="EMBL" id="LSRX01000845">
    <property type="protein sequence ID" value="OLP87729.1"/>
    <property type="molecule type" value="Genomic_DNA"/>
</dbReference>
<gene>
    <name evidence="1" type="ORF">AK812_SmicGene31025</name>
</gene>
<proteinExistence type="predicted"/>
<dbReference type="Proteomes" id="UP000186817">
    <property type="component" value="Unassembled WGS sequence"/>
</dbReference>
<sequence length="109" mass="11290">MDHVGAALGRSASLCLRPLLATPAVLDLAGGDVVLPTCPPELEEPEGGVAQAVKQAKRQLKLFKSAAEGELSSRLTSFAQFVADPKAALPDIGKVLEGMRRPAIGECAV</sequence>
<organism evidence="1 2">
    <name type="scientific">Symbiodinium microadriaticum</name>
    <name type="common">Dinoflagellate</name>
    <name type="synonym">Zooxanthella microadriatica</name>
    <dbReference type="NCBI Taxonomy" id="2951"/>
    <lineage>
        <taxon>Eukaryota</taxon>
        <taxon>Sar</taxon>
        <taxon>Alveolata</taxon>
        <taxon>Dinophyceae</taxon>
        <taxon>Suessiales</taxon>
        <taxon>Symbiodiniaceae</taxon>
        <taxon>Symbiodinium</taxon>
    </lineage>
</organism>
<dbReference type="AlphaFoldDB" id="A0A1Q9CXW6"/>
<evidence type="ECO:0000313" key="1">
    <source>
        <dbReference type="EMBL" id="OLP87729.1"/>
    </source>
</evidence>
<dbReference type="OrthoDB" id="443526at2759"/>
<comment type="caution">
    <text evidence="1">The sequence shown here is derived from an EMBL/GenBank/DDBJ whole genome shotgun (WGS) entry which is preliminary data.</text>
</comment>
<reference evidence="1 2" key="1">
    <citation type="submission" date="2016-02" db="EMBL/GenBank/DDBJ databases">
        <title>Genome analysis of coral dinoflagellate symbionts highlights evolutionary adaptations to a symbiotic lifestyle.</title>
        <authorList>
            <person name="Aranda M."/>
            <person name="Li Y."/>
            <person name="Liew Y.J."/>
            <person name="Baumgarten S."/>
            <person name="Simakov O."/>
            <person name="Wilson M."/>
            <person name="Piel J."/>
            <person name="Ashoor H."/>
            <person name="Bougouffa S."/>
            <person name="Bajic V.B."/>
            <person name="Ryu T."/>
            <person name="Ravasi T."/>
            <person name="Bayer T."/>
            <person name="Micklem G."/>
            <person name="Kim H."/>
            <person name="Bhak J."/>
            <person name="Lajeunesse T.C."/>
            <person name="Voolstra C.R."/>
        </authorList>
    </citation>
    <scope>NUCLEOTIDE SEQUENCE [LARGE SCALE GENOMIC DNA]</scope>
    <source>
        <strain evidence="1 2">CCMP2467</strain>
    </source>
</reference>
<protein>
    <submittedName>
        <fullName evidence="1">Uncharacterized protein</fullName>
    </submittedName>
</protein>
<keyword evidence="2" id="KW-1185">Reference proteome</keyword>
<name>A0A1Q9CXW6_SYMMI</name>
<accession>A0A1Q9CXW6</accession>
<evidence type="ECO:0000313" key="2">
    <source>
        <dbReference type="Proteomes" id="UP000186817"/>
    </source>
</evidence>